<name>A0A310SNA0_9HYME</name>
<evidence type="ECO:0000313" key="3">
    <source>
        <dbReference type="Proteomes" id="UP000250275"/>
    </source>
</evidence>
<reference evidence="2 3" key="1">
    <citation type="submission" date="2015-07" db="EMBL/GenBank/DDBJ databases">
        <title>The genome of Eufriesea mexicana.</title>
        <authorList>
            <person name="Pan H."/>
            <person name="Kapheim K."/>
        </authorList>
    </citation>
    <scope>NUCLEOTIDE SEQUENCE [LARGE SCALE GENOMIC DNA]</scope>
    <source>
        <strain evidence="2">0111107269</strain>
        <tissue evidence="2">Whole body</tissue>
    </source>
</reference>
<evidence type="ECO:0000256" key="1">
    <source>
        <dbReference type="SAM" id="MobiDB-lite"/>
    </source>
</evidence>
<protein>
    <submittedName>
        <fullName evidence="2">Uncharacterized protein</fullName>
    </submittedName>
</protein>
<dbReference type="AlphaFoldDB" id="A0A310SNA0"/>
<feature type="region of interest" description="Disordered" evidence="1">
    <location>
        <begin position="118"/>
        <end position="179"/>
    </location>
</feature>
<sequence length="179" mass="20145">MSRSVAIMSKPVILQGKSCPLAIPRDRQPAANETRLNNSRTTFVRSLYRDVSCLPRTFTHGENTTHRPTEEQYFQNNRSRTVLAGVGLEPGLRASELKQDRGGPAPQVPRLCHADRACRGTSDQRSNAARSHRIHPRRGTEIANERRIQEDSSDPSPSDSWKRVSGARRECDTEHVHAR</sequence>
<gene>
    <name evidence="2" type="ORF">WN48_10789</name>
</gene>
<evidence type="ECO:0000313" key="2">
    <source>
        <dbReference type="EMBL" id="OAD58609.1"/>
    </source>
</evidence>
<dbReference type="Proteomes" id="UP000250275">
    <property type="component" value="Unassembled WGS sequence"/>
</dbReference>
<proteinExistence type="predicted"/>
<organism evidence="2 3">
    <name type="scientific">Eufriesea mexicana</name>
    <dbReference type="NCBI Taxonomy" id="516756"/>
    <lineage>
        <taxon>Eukaryota</taxon>
        <taxon>Metazoa</taxon>
        <taxon>Ecdysozoa</taxon>
        <taxon>Arthropoda</taxon>
        <taxon>Hexapoda</taxon>
        <taxon>Insecta</taxon>
        <taxon>Pterygota</taxon>
        <taxon>Neoptera</taxon>
        <taxon>Endopterygota</taxon>
        <taxon>Hymenoptera</taxon>
        <taxon>Apocrita</taxon>
        <taxon>Aculeata</taxon>
        <taxon>Apoidea</taxon>
        <taxon>Anthophila</taxon>
        <taxon>Apidae</taxon>
        <taxon>Eufriesea</taxon>
    </lineage>
</organism>
<dbReference type="EMBL" id="KQ760937">
    <property type="protein sequence ID" value="OAD58609.1"/>
    <property type="molecule type" value="Genomic_DNA"/>
</dbReference>
<keyword evidence="3" id="KW-1185">Reference proteome</keyword>
<feature type="compositionally biased region" description="Basic and acidic residues" evidence="1">
    <location>
        <begin position="138"/>
        <end position="150"/>
    </location>
</feature>
<accession>A0A310SNA0</accession>
<feature type="compositionally biased region" description="Basic and acidic residues" evidence="1">
    <location>
        <begin position="167"/>
        <end position="179"/>
    </location>
</feature>